<keyword evidence="2" id="KW-1185">Reference proteome</keyword>
<dbReference type="Proteomes" id="UP000214646">
    <property type="component" value="Unassembled WGS sequence"/>
</dbReference>
<reference evidence="2" key="1">
    <citation type="submission" date="2017-06" db="EMBL/GenBank/DDBJ databases">
        <title>Genome analysis of Fimbriiglobus ruber SP5, the first member of the order Planctomycetales with confirmed chitinolytic capability.</title>
        <authorList>
            <person name="Ravin N.V."/>
            <person name="Rakitin A.L."/>
            <person name="Ivanova A.A."/>
            <person name="Beletsky A.V."/>
            <person name="Kulichevskaya I.S."/>
            <person name="Mardanov A.V."/>
            <person name="Dedysh S.N."/>
        </authorList>
    </citation>
    <scope>NUCLEOTIDE SEQUENCE [LARGE SCALE GENOMIC DNA]</scope>
    <source>
        <strain evidence="2">SP5</strain>
    </source>
</reference>
<evidence type="ECO:0000313" key="1">
    <source>
        <dbReference type="EMBL" id="OWK40144.1"/>
    </source>
</evidence>
<accession>A0A225DKE2</accession>
<dbReference type="EMBL" id="NIDE01000008">
    <property type="protein sequence ID" value="OWK40144.1"/>
    <property type="molecule type" value="Genomic_DNA"/>
</dbReference>
<proteinExistence type="predicted"/>
<protein>
    <submittedName>
        <fullName evidence="1">Uncharacterized protein</fullName>
    </submittedName>
</protein>
<organism evidence="1 2">
    <name type="scientific">Fimbriiglobus ruber</name>
    <dbReference type="NCBI Taxonomy" id="1908690"/>
    <lineage>
        <taxon>Bacteria</taxon>
        <taxon>Pseudomonadati</taxon>
        <taxon>Planctomycetota</taxon>
        <taxon>Planctomycetia</taxon>
        <taxon>Gemmatales</taxon>
        <taxon>Gemmataceae</taxon>
        <taxon>Fimbriiglobus</taxon>
    </lineage>
</organism>
<name>A0A225DKE2_9BACT</name>
<evidence type="ECO:0000313" key="2">
    <source>
        <dbReference type="Proteomes" id="UP000214646"/>
    </source>
</evidence>
<gene>
    <name evidence="1" type="ORF">FRUB_05063</name>
</gene>
<dbReference type="AlphaFoldDB" id="A0A225DKE2"/>
<comment type="caution">
    <text evidence="1">The sequence shown here is derived from an EMBL/GenBank/DDBJ whole genome shotgun (WGS) entry which is preliminary data.</text>
</comment>
<sequence length="42" mass="4868">MTVLSATGEGFLLVCRYRDNGDREASSKRFNPFINCSQIRWE</sequence>